<evidence type="ECO:0000256" key="1">
    <source>
        <dbReference type="ARBA" id="ARBA00005606"/>
    </source>
</evidence>
<dbReference type="Proteomes" id="UP000199548">
    <property type="component" value="Unassembled WGS sequence"/>
</dbReference>
<sequence length="464" mass="51195">MGIWKPDPSFYPSPRLAAQAPPEKFAYVAAFDPERKQPDGIAVVDVDPTSSRYATIVSNLAMPNVGDELHHFGWNACSSCLCPNAPHPHTERRYLVVPGLRSSRIYILDTKPDPLKPSIAKIIEPETIAKRTGYSRPHTVHCGPGGIYVTALGNAEGGAPGGIFLLDPDSFEPLGRWEVERGPQQLAYDGWWHLGYDTLVTSEWGTPDTFENGLVPEILLGGKYGHRLHFWDLTRRKHLQEIDFGPEYQLVFELRPAHDPTKAYGFVNCVISLKDLSSSIWVWYRDGNAWGVRKIIDIPAEPAAAELLPPMLKSFGAVPPLVSDIDLSMDDRFLYVSCWGTGDLLQYDVSDPFAPKLVGKVRIGGIVSRASHPGASNGALNGGPQMVEVSRDGKRVYFTNSLYGAVDSQFYPDGIDGWMVKLDVAANGGIAFDPKFFLEWPAGHRPHQIRLEGGDCSSDSYCYP</sequence>
<reference evidence="2 3" key="1">
    <citation type="submission" date="2016-10" db="EMBL/GenBank/DDBJ databases">
        <authorList>
            <person name="de Groot N.N."/>
        </authorList>
    </citation>
    <scope>NUCLEOTIDE SEQUENCE [LARGE SCALE GENOMIC DNA]</scope>
    <source>
        <strain evidence="2 3">LMG 23650</strain>
    </source>
</reference>
<protein>
    <submittedName>
        <fullName evidence="2">Selenium-binding protein 1</fullName>
    </submittedName>
</protein>
<comment type="similarity">
    <text evidence="1">Belongs to the selenium-binding protein family.</text>
</comment>
<dbReference type="PANTHER" id="PTHR23300">
    <property type="entry name" value="METHANETHIOL OXIDASE"/>
    <property type="match status" value="1"/>
</dbReference>
<dbReference type="OrthoDB" id="9768634at2"/>
<gene>
    <name evidence="2" type="ORF">SAMN05192543_1093</name>
</gene>
<organism evidence="2 3">
    <name type="scientific">Paraburkholderia megapolitana</name>
    <dbReference type="NCBI Taxonomy" id="420953"/>
    <lineage>
        <taxon>Bacteria</taxon>
        <taxon>Pseudomonadati</taxon>
        <taxon>Pseudomonadota</taxon>
        <taxon>Betaproteobacteria</taxon>
        <taxon>Burkholderiales</taxon>
        <taxon>Burkholderiaceae</taxon>
        <taxon>Paraburkholderia</taxon>
    </lineage>
</organism>
<dbReference type="STRING" id="420953.SAMN05192543_1093"/>
<dbReference type="GO" id="GO:0008430">
    <property type="term" value="F:selenium binding"/>
    <property type="evidence" value="ECO:0007669"/>
    <property type="project" value="InterPro"/>
</dbReference>
<dbReference type="InterPro" id="IPR008826">
    <property type="entry name" value="Se-bd"/>
</dbReference>
<dbReference type="Pfam" id="PF05694">
    <property type="entry name" value="SBP56"/>
    <property type="match status" value="1"/>
</dbReference>
<proteinExistence type="inferred from homology"/>
<dbReference type="RefSeq" id="WP_091017647.1">
    <property type="nucleotide sequence ID" value="NZ_CP041743.1"/>
</dbReference>
<evidence type="ECO:0000313" key="3">
    <source>
        <dbReference type="Proteomes" id="UP000199548"/>
    </source>
</evidence>
<accession>A0A1I3T0D3</accession>
<dbReference type="AlphaFoldDB" id="A0A1I3T0D3"/>
<dbReference type="EMBL" id="FOQU01000009">
    <property type="protein sequence ID" value="SFJ63599.1"/>
    <property type="molecule type" value="Genomic_DNA"/>
</dbReference>
<dbReference type="SUPFAM" id="SSF75011">
    <property type="entry name" value="3-carboxy-cis,cis-mucoante lactonizing enzyme"/>
    <property type="match status" value="1"/>
</dbReference>
<dbReference type="PANTHER" id="PTHR23300:SF0">
    <property type="entry name" value="METHANETHIOL OXIDASE"/>
    <property type="match status" value="1"/>
</dbReference>
<evidence type="ECO:0000313" key="2">
    <source>
        <dbReference type="EMBL" id="SFJ63599.1"/>
    </source>
</evidence>
<keyword evidence="3" id="KW-1185">Reference proteome</keyword>
<name>A0A1I3T0D3_9BURK</name>